<keyword evidence="6 7" id="KW-0378">Hydrolase</keyword>
<dbReference type="RefSeq" id="XP_034014752.1">
    <property type="nucleotide sequence ID" value="XM_034157191.1"/>
</dbReference>
<evidence type="ECO:0000256" key="6">
    <source>
        <dbReference type="ARBA" id="ARBA00022801"/>
    </source>
</evidence>
<accession>A0A642V328</accession>
<dbReference type="VEuPathDB" id="FungiDB:DIURU_000433"/>
<dbReference type="GO" id="GO:0033971">
    <property type="term" value="F:hydroxyisourate hydrolase activity"/>
    <property type="evidence" value="ECO:0007669"/>
    <property type="project" value="UniProtKB-EC"/>
</dbReference>
<evidence type="ECO:0000256" key="5">
    <source>
        <dbReference type="ARBA" id="ARBA00022631"/>
    </source>
</evidence>
<evidence type="ECO:0000256" key="1">
    <source>
        <dbReference type="ARBA" id="ARBA00001043"/>
    </source>
</evidence>
<dbReference type="AlphaFoldDB" id="A0A642V328"/>
<dbReference type="EMBL" id="SWFT01000019">
    <property type="protein sequence ID" value="KAA8907746.1"/>
    <property type="molecule type" value="Genomic_DNA"/>
</dbReference>
<evidence type="ECO:0000256" key="3">
    <source>
        <dbReference type="ARBA" id="ARBA00009850"/>
    </source>
</evidence>
<keyword evidence="5 7" id="KW-0659">Purine metabolism</keyword>
<organism evidence="9 10">
    <name type="scientific">Diutina rugosa</name>
    <name type="common">Yeast</name>
    <name type="synonym">Candida rugosa</name>
    <dbReference type="NCBI Taxonomy" id="5481"/>
    <lineage>
        <taxon>Eukaryota</taxon>
        <taxon>Fungi</taxon>
        <taxon>Dikarya</taxon>
        <taxon>Ascomycota</taxon>
        <taxon>Saccharomycotina</taxon>
        <taxon>Pichiomycetes</taxon>
        <taxon>Debaryomycetaceae</taxon>
        <taxon>Diutina</taxon>
    </lineage>
</organism>
<dbReference type="OMA" id="CSENQNY"/>
<dbReference type="InterPro" id="IPR014306">
    <property type="entry name" value="Hydroxyisourate_hydrolase"/>
</dbReference>
<dbReference type="Pfam" id="PF00576">
    <property type="entry name" value="Transthyretin"/>
    <property type="match status" value="1"/>
</dbReference>
<name>A0A642V328_DIURU</name>
<protein>
    <recommendedName>
        <fullName evidence="7">5-hydroxyisourate hydrolase</fullName>
        <shortName evidence="7">HIU hydrolase</shortName>
        <shortName evidence="7">HIUHase</shortName>
        <ecNumber evidence="7">3.5.2.17</ecNumber>
    </recommendedName>
</protein>
<evidence type="ECO:0000256" key="4">
    <source>
        <dbReference type="ARBA" id="ARBA00011881"/>
    </source>
</evidence>
<feature type="domain" description="Transthyretin/hydroxyisourate hydrolase" evidence="8">
    <location>
        <begin position="6"/>
        <end position="141"/>
    </location>
</feature>
<evidence type="ECO:0000256" key="7">
    <source>
        <dbReference type="RuleBase" id="RU361270"/>
    </source>
</evidence>
<dbReference type="Gene3D" id="2.60.40.180">
    <property type="entry name" value="Transthyretin/hydroxyisourate hydrolase domain"/>
    <property type="match status" value="1"/>
</dbReference>
<comment type="catalytic activity">
    <reaction evidence="1 7">
        <text>5-hydroxyisourate + H2O = 5-hydroxy-2-oxo-4-ureido-2,5-dihydro-1H-imidazole-5-carboxylate + H(+)</text>
        <dbReference type="Rhea" id="RHEA:23736"/>
        <dbReference type="ChEBI" id="CHEBI:15377"/>
        <dbReference type="ChEBI" id="CHEBI:15378"/>
        <dbReference type="ChEBI" id="CHEBI:18072"/>
        <dbReference type="ChEBI" id="CHEBI:58639"/>
        <dbReference type="EC" id="3.5.2.17"/>
    </reaction>
</comment>
<comment type="subunit">
    <text evidence="4 7">Homotetramer.</text>
</comment>
<dbReference type="SUPFAM" id="SSF49472">
    <property type="entry name" value="Transthyretin (synonym: prealbumin)"/>
    <property type="match status" value="1"/>
</dbReference>
<dbReference type="PANTHER" id="PTHR10395">
    <property type="entry name" value="URICASE AND TRANSTHYRETIN-RELATED"/>
    <property type="match status" value="1"/>
</dbReference>
<gene>
    <name evidence="9" type="ORF">DIURU_000433</name>
</gene>
<proteinExistence type="inferred from homology"/>
<evidence type="ECO:0000259" key="8">
    <source>
        <dbReference type="Pfam" id="PF00576"/>
    </source>
</evidence>
<evidence type="ECO:0000313" key="10">
    <source>
        <dbReference type="Proteomes" id="UP000449547"/>
    </source>
</evidence>
<keyword evidence="10" id="KW-1185">Reference proteome</keyword>
<evidence type="ECO:0000313" key="9">
    <source>
        <dbReference type="EMBL" id="KAA8907746.1"/>
    </source>
</evidence>
<evidence type="ECO:0000256" key="2">
    <source>
        <dbReference type="ARBA" id="ARBA00002704"/>
    </source>
</evidence>
<dbReference type="GeneID" id="54779086"/>
<dbReference type="CDD" id="cd05822">
    <property type="entry name" value="TLP_HIUase"/>
    <property type="match status" value="1"/>
</dbReference>
<reference evidence="9 10" key="1">
    <citation type="submission" date="2019-07" db="EMBL/GenBank/DDBJ databases">
        <title>Genome assembly of two rare yeast pathogens: Diutina rugosa and Trichomonascus ciferrii.</title>
        <authorList>
            <person name="Mixao V."/>
            <person name="Saus E."/>
            <person name="Hansen A."/>
            <person name="Lass-Flor C."/>
            <person name="Gabaldon T."/>
        </authorList>
    </citation>
    <scope>NUCLEOTIDE SEQUENCE [LARGE SCALE GENOMIC DNA]</scope>
    <source>
        <strain evidence="9 10">CBS 613</strain>
    </source>
</reference>
<sequence length="142" mass="15739">MSVDPITCHILDTTKGKPAANVLCQLYLLGDVNDDVAEVSTVPEPVAMAHTDNDGRVKQWTLNPKMDASTKSKLGVSGDKWTTLKPGIYKVKFLTGKYFVQQQSATFFPFVDVHFVVANPPDNHYHIPLLLSNHSYSTYRGS</sequence>
<comment type="similarity">
    <text evidence="3 7">Belongs to the transthyretin family. 5-hydroxyisourate hydrolase subfamily.</text>
</comment>
<dbReference type="OrthoDB" id="10265230at2759"/>
<dbReference type="InterPro" id="IPR023416">
    <property type="entry name" value="Transthyretin/HIU_hydrolase_d"/>
</dbReference>
<dbReference type="EC" id="3.5.2.17" evidence="7"/>
<comment type="function">
    <text evidence="2">Catalyzes the hydrolysis of 5-hydroxyisourate (HIU) to 2-oxo-4-hydroxy-4-carboxy-5-ureidoimidazoline (OHCU).</text>
</comment>
<dbReference type="InterPro" id="IPR036817">
    <property type="entry name" value="Transthyretin/HIU_hydrolase_sf"/>
</dbReference>
<dbReference type="Proteomes" id="UP000449547">
    <property type="component" value="Unassembled WGS sequence"/>
</dbReference>
<dbReference type="GO" id="GO:0006144">
    <property type="term" value="P:purine nucleobase metabolic process"/>
    <property type="evidence" value="ECO:0007669"/>
    <property type="project" value="UniProtKB-KW"/>
</dbReference>
<comment type="caution">
    <text evidence="9">The sequence shown here is derived from an EMBL/GenBank/DDBJ whole genome shotgun (WGS) entry which is preliminary data.</text>
</comment>
<dbReference type="NCBIfam" id="TIGR02962">
    <property type="entry name" value="hdxy_isourate"/>
    <property type="match status" value="1"/>
</dbReference>
<dbReference type="PANTHER" id="PTHR10395:SF7">
    <property type="entry name" value="5-HYDROXYISOURATE HYDROLASE"/>
    <property type="match status" value="1"/>
</dbReference>